<name>A0A1I7TTM7_9PELO</name>
<dbReference type="Proteomes" id="UP000095282">
    <property type="component" value="Unplaced"/>
</dbReference>
<keyword evidence="2" id="KW-1185">Reference proteome</keyword>
<feature type="coiled-coil region" evidence="1">
    <location>
        <begin position="5"/>
        <end position="32"/>
    </location>
</feature>
<sequence length="242" mass="28292">MEESLMESNKRNEILEERMKNMEEIRSLEERHIPITETIKAACYYLEESSRIIDSFMKNQQKSDREVQKMFKEHVELNQGKLEKLELQLIENSDILSKKIEETEEKTEKTIENHATLRQFVMENRQMLRKLQSQMKENSEVHSKSITESLEEVRKKIKEISNYDHSKQPENTVDEKIQNNSEIGAAVEISMQTQLTGVENQIKQTDGNLNSWIMKFQQRINARNGGNAGAPRIAYSSIRDVS</sequence>
<reference evidence="3" key="1">
    <citation type="submission" date="2016-11" db="UniProtKB">
        <authorList>
            <consortium name="WormBaseParasite"/>
        </authorList>
    </citation>
    <scope>IDENTIFICATION</scope>
</reference>
<proteinExistence type="predicted"/>
<evidence type="ECO:0000313" key="3">
    <source>
        <dbReference type="WBParaSite" id="Csp11.Scaffold629.g11667.t2"/>
    </source>
</evidence>
<dbReference type="AlphaFoldDB" id="A0A1I7TTM7"/>
<accession>A0A1I7TTM7</accession>
<protein>
    <submittedName>
        <fullName evidence="3">Uncharacterized protein</fullName>
    </submittedName>
</protein>
<keyword evidence="1" id="KW-0175">Coiled coil</keyword>
<organism evidence="2 3">
    <name type="scientific">Caenorhabditis tropicalis</name>
    <dbReference type="NCBI Taxonomy" id="1561998"/>
    <lineage>
        <taxon>Eukaryota</taxon>
        <taxon>Metazoa</taxon>
        <taxon>Ecdysozoa</taxon>
        <taxon>Nematoda</taxon>
        <taxon>Chromadorea</taxon>
        <taxon>Rhabditida</taxon>
        <taxon>Rhabditina</taxon>
        <taxon>Rhabditomorpha</taxon>
        <taxon>Rhabditoidea</taxon>
        <taxon>Rhabditidae</taxon>
        <taxon>Peloderinae</taxon>
        <taxon>Caenorhabditis</taxon>
    </lineage>
</organism>
<dbReference type="WBParaSite" id="Csp11.Scaffold629.g11667.t2">
    <property type="protein sequence ID" value="Csp11.Scaffold629.g11667.t2"/>
    <property type="gene ID" value="Csp11.Scaffold629.g11667"/>
</dbReference>
<evidence type="ECO:0000313" key="2">
    <source>
        <dbReference type="Proteomes" id="UP000095282"/>
    </source>
</evidence>
<evidence type="ECO:0000256" key="1">
    <source>
        <dbReference type="SAM" id="Coils"/>
    </source>
</evidence>